<accession>A0A9D3P5G1</accession>
<gene>
    <name evidence="1" type="ORF">KOW79_002848</name>
</gene>
<keyword evidence="2" id="KW-1185">Reference proteome</keyword>
<name>A0A9D3P5G1_9TELE</name>
<evidence type="ECO:0000313" key="2">
    <source>
        <dbReference type="Proteomes" id="UP000824219"/>
    </source>
</evidence>
<protein>
    <submittedName>
        <fullName evidence="1">Uncharacterized protein</fullName>
    </submittedName>
</protein>
<sequence length="127" mass="13960">MLSSLCSVGLEGEGVKGILLPGTGGGKLIQVPPRLRLNLRRVLIIPGQGECPISRLRLIDSDTLGHEVLAVKGREMILLLRFRLLYAGYYIKRGGYEGVLGVRTEARVFDRMDFGGLRSEALEAQPR</sequence>
<reference evidence="1 2" key="1">
    <citation type="submission" date="2021-06" db="EMBL/GenBank/DDBJ databases">
        <title>Chromosome-level genome assembly of the red-tail catfish (Hemibagrus wyckioides).</title>
        <authorList>
            <person name="Shao F."/>
        </authorList>
    </citation>
    <scope>NUCLEOTIDE SEQUENCE [LARGE SCALE GENOMIC DNA]</scope>
    <source>
        <strain evidence="1">EC202008001</strain>
        <tissue evidence="1">Blood</tissue>
    </source>
</reference>
<dbReference type="EMBL" id="JAHKSW010000003">
    <property type="protein sequence ID" value="KAG7334441.1"/>
    <property type="molecule type" value="Genomic_DNA"/>
</dbReference>
<evidence type="ECO:0000313" key="1">
    <source>
        <dbReference type="EMBL" id="KAG7334441.1"/>
    </source>
</evidence>
<dbReference type="Proteomes" id="UP000824219">
    <property type="component" value="Linkage Group LG03"/>
</dbReference>
<proteinExistence type="predicted"/>
<comment type="caution">
    <text evidence="1">The sequence shown here is derived from an EMBL/GenBank/DDBJ whole genome shotgun (WGS) entry which is preliminary data.</text>
</comment>
<dbReference type="AlphaFoldDB" id="A0A9D3P5G1"/>
<organism evidence="1 2">
    <name type="scientific">Hemibagrus wyckioides</name>
    <dbReference type="NCBI Taxonomy" id="337641"/>
    <lineage>
        <taxon>Eukaryota</taxon>
        <taxon>Metazoa</taxon>
        <taxon>Chordata</taxon>
        <taxon>Craniata</taxon>
        <taxon>Vertebrata</taxon>
        <taxon>Euteleostomi</taxon>
        <taxon>Actinopterygii</taxon>
        <taxon>Neopterygii</taxon>
        <taxon>Teleostei</taxon>
        <taxon>Ostariophysi</taxon>
        <taxon>Siluriformes</taxon>
        <taxon>Bagridae</taxon>
        <taxon>Hemibagrus</taxon>
    </lineage>
</organism>